<evidence type="ECO:0000313" key="3">
    <source>
        <dbReference type="Proteomes" id="UP000095192"/>
    </source>
</evidence>
<evidence type="ECO:0000313" key="2">
    <source>
        <dbReference type="EMBL" id="OEH78386.1"/>
    </source>
</evidence>
<name>A0A1D3D4K1_9EIME</name>
<evidence type="ECO:0000256" key="1">
    <source>
        <dbReference type="SAM" id="Coils"/>
    </source>
</evidence>
<dbReference type="EMBL" id="JROU02000759">
    <property type="protein sequence ID" value="OEH78386.1"/>
    <property type="molecule type" value="Genomic_DNA"/>
</dbReference>
<gene>
    <name evidence="2" type="ORF">cyc_05831</name>
</gene>
<feature type="coiled-coil region" evidence="1">
    <location>
        <begin position="70"/>
        <end position="164"/>
    </location>
</feature>
<proteinExistence type="predicted"/>
<dbReference type="AlphaFoldDB" id="A0A1D3D4K1"/>
<accession>A0A1D3D4K1</accession>
<protein>
    <submittedName>
        <fullName evidence="2">Uncharacterized protein</fullName>
    </submittedName>
</protein>
<sequence length="165" mass="18884">MTSLREWGNDEEDGLAKEEVFQPEISDSVLVQQILEKDALGKDRNVRSLVQRFEVGYDLSRNVRCLEVENRQLLQVQRKQKEELALLKKQAAAAEGAKREMMDKLKKNEEQLDLQRDAIQQELQSNLAILKSMEYKVTVAQQELETTTAELQAAKEHAEAMEAAL</sequence>
<organism evidence="2 3">
    <name type="scientific">Cyclospora cayetanensis</name>
    <dbReference type="NCBI Taxonomy" id="88456"/>
    <lineage>
        <taxon>Eukaryota</taxon>
        <taxon>Sar</taxon>
        <taxon>Alveolata</taxon>
        <taxon>Apicomplexa</taxon>
        <taxon>Conoidasida</taxon>
        <taxon>Coccidia</taxon>
        <taxon>Eucoccidiorida</taxon>
        <taxon>Eimeriorina</taxon>
        <taxon>Eimeriidae</taxon>
        <taxon>Cyclospora</taxon>
    </lineage>
</organism>
<comment type="caution">
    <text evidence="2">The sequence shown here is derived from an EMBL/GenBank/DDBJ whole genome shotgun (WGS) entry which is preliminary data.</text>
</comment>
<dbReference type="InParanoid" id="A0A1D3D4K1"/>
<dbReference type="Proteomes" id="UP000095192">
    <property type="component" value="Unassembled WGS sequence"/>
</dbReference>
<keyword evidence="3" id="KW-1185">Reference proteome</keyword>
<dbReference type="VEuPathDB" id="ToxoDB:cyc_05831"/>
<reference evidence="2 3" key="1">
    <citation type="journal article" date="2016" name="BMC Genomics">
        <title>Comparative genomics reveals Cyclospora cayetanensis possesses coccidia-like metabolism and invasion components but unique surface antigens.</title>
        <authorList>
            <person name="Liu S."/>
            <person name="Wang L."/>
            <person name="Zheng H."/>
            <person name="Xu Z."/>
            <person name="Roellig D.M."/>
            <person name="Li N."/>
            <person name="Frace M.A."/>
            <person name="Tang K."/>
            <person name="Arrowood M.J."/>
            <person name="Moss D.M."/>
            <person name="Zhang L."/>
            <person name="Feng Y."/>
            <person name="Xiao L."/>
        </authorList>
    </citation>
    <scope>NUCLEOTIDE SEQUENCE [LARGE SCALE GENOMIC DNA]</scope>
    <source>
        <strain evidence="2 3">CHN_HEN01</strain>
    </source>
</reference>
<keyword evidence="1" id="KW-0175">Coiled coil</keyword>